<accession>A0AA40JAZ2</accession>
<dbReference type="PROSITE" id="PS51257">
    <property type="entry name" value="PROKAR_LIPOPROTEIN"/>
    <property type="match status" value="1"/>
</dbReference>
<feature type="chain" id="PRO_5041397205" evidence="1">
    <location>
        <begin position="19"/>
        <end position="292"/>
    </location>
</feature>
<name>A0AA40JAZ2_BURPE</name>
<protein>
    <submittedName>
        <fullName evidence="2">Gp55</fullName>
    </submittedName>
</protein>
<dbReference type="Proteomes" id="UP000030475">
    <property type="component" value="Unassembled WGS sequence"/>
</dbReference>
<evidence type="ECO:0000313" key="2">
    <source>
        <dbReference type="EMBL" id="KGX07163.1"/>
    </source>
</evidence>
<dbReference type="RefSeq" id="WP_024430715.1">
    <property type="nucleotide sequence ID" value="NZ_CP016909.1"/>
</dbReference>
<proteinExistence type="predicted"/>
<reference evidence="2 3" key="1">
    <citation type="submission" date="2014-08" db="EMBL/GenBank/DDBJ databases">
        <authorList>
            <person name="Bunnell A."/>
            <person name="Chain P.S."/>
            <person name="Chertkov O."/>
            <person name="Currie B.J."/>
            <person name="Daligault H.E."/>
            <person name="Davenport K.W."/>
            <person name="Davis C."/>
            <person name="Gleasner C.D."/>
            <person name="Johnson S.L."/>
            <person name="Kaestli M."/>
            <person name="Koren S."/>
            <person name="Kunde Y.A."/>
            <person name="Mayo M."/>
            <person name="McMurry K.K."/>
            <person name="Price E.P."/>
            <person name="Reitenga K.G."/>
            <person name="Robison R."/>
            <person name="Rosovitz M.J."/>
            <person name="Sarovich D.S."/>
            <person name="Teshima H."/>
        </authorList>
    </citation>
    <scope>NUCLEOTIDE SEQUENCE [LARGE SCALE GENOMIC DNA]</scope>
    <source>
        <strain evidence="2 3">MSHR44</strain>
    </source>
</reference>
<organism evidence="2 3">
    <name type="scientific">Burkholderia pseudomallei</name>
    <name type="common">Pseudomonas pseudomallei</name>
    <dbReference type="NCBI Taxonomy" id="28450"/>
    <lineage>
        <taxon>Bacteria</taxon>
        <taxon>Pseudomonadati</taxon>
        <taxon>Pseudomonadota</taxon>
        <taxon>Betaproteobacteria</taxon>
        <taxon>Burkholderiales</taxon>
        <taxon>Burkholderiaceae</taxon>
        <taxon>Burkholderia</taxon>
        <taxon>pseudomallei group</taxon>
    </lineage>
</organism>
<dbReference type="EMBL" id="JQIM01000010">
    <property type="protein sequence ID" value="KGX07163.1"/>
    <property type="molecule type" value="Genomic_DNA"/>
</dbReference>
<evidence type="ECO:0000313" key="3">
    <source>
        <dbReference type="Proteomes" id="UP000030475"/>
    </source>
</evidence>
<dbReference type="AlphaFoldDB" id="A0AA40JAZ2"/>
<feature type="signal peptide" evidence="1">
    <location>
        <begin position="1"/>
        <end position="18"/>
    </location>
</feature>
<comment type="caution">
    <text evidence="2">The sequence shown here is derived from an EMBL/GenBank/DDBJ whole genome shotgun (WGS) entry which is preliminary data.</text>
</comment>
<keyword evidence="1" id="KW-0732">Signal</keyword>
<evidence type="ECO:0000256" key="1">
    <source>
        <dbReference type="SAM" id="SignalP"/>
    </source>
</evidence>
<sequence length="292" mass="30934">MKKTIIAIVVAATLVACGGGNDGPTASSPAIKLTYSGAPIVAARSARVMAAAASTTGGGAVSSTQATIDALQNAFKARGADIGVYPGVVDGTALHQLVMAENGGVGPTHDEVFNANINVSEWVLMNFEFDDMTGYIDTPEKQAAVDQFKQDLAVYGAREYMKGRVVHAVLPIVSCQPERVERFIDAAGFAHERRYPTASRALYGAINSASRSGAVSFLTVGGVYQSNPGHMGDDCSTPDQSAQDEQISRIVDPLVINYHTALDTIDKCKHNPEAIPEYERAGQCWGIEPEKK</sequence>
<gene>
    <name evidence="2" type="ORF">Y036_578</name>
</gene>